<evidence type="ECO:0000313" key="12">
    <source>
        <dbReference type="EMBL" id="CAG4893063.1"/>
    </source>
</evidence>
<dbReference type="Proteomes" id="UP000789752">
    <property type="component" value="Unassembled WGS sequence"/>
</dbReference>
<dbReference type="EMBL" id="CAJQYY010000007">
    <property type="protein sequence ID" value="CAG4893063.1"/>
    <property type="molecule type" value="Genomic_DNA"/>
</dbReference>
<dbReference type="PANTHER" id="PTHR34047:SF7">
    <property type="entry name" value="RNA-DIRECTED DNA POLYMERASE"/>
    <property type="match status" value="1"/>
</dbReference>
<dbReference type="Gene3D" id="2.40.10.120">
    <property type="match status" value="1"/>
</dbReference>
<comment type="catalytic activity">
    <reaction evidence="9">
        <text>DNA(n) + a 2'-deoxyribonucleoside 5'-triphosphate = DNA(n+1) + diphosphate</text>
        <dbReference type="Rhea" id="RHEA:22508"/>
        <dbReference type="Rhea" id="RHEA-COMP:17339"/>
        <dbReference type="Rhea" id="RHEA-COMP:17340"/>
        <dbReference type="ChEBI" id="CHEBI:33019"/>
        <dbReference type="ChEBI" id="CHEBI:61560"/>
        <dbReference type="ChEBI" id="CHEBI:173112"/>
        <dbReference type="EC" id="2.7.7.49"/>
    </reaction>
</comment>
<evidence type="ECO:0000256" key="1">
    <source>
        <dbReference type="ARBA" id="ARBA00012493"/>
    </source>
</evidence>
<evidence type="ECO:0000256" key="2">
    <source>
        <dbReference type="ARBA" id="ARBA00022679"/>
    </source>
</evidence>
<dbReference type="PANTHER" id="PTHR34047">
    <property type="entry name" value="NUCLEAR INTRON MATURASE 1, MITOCHONDRIAL-RELATED"/>
    <property type="match status" value="1"/>
</dbReference>
<keyword evidence="3" id="KW-0548">Nucleotidyltransferase</keyword>
<sequence>MASIPNFDAITESAVRSNIGFFSRRVLGISYDRLKAIIYPRAPYRSFIIKKRDGTARLIHEPRKRLKILQEKVLAFLDERSGPVKPSVHGFVRKRSILTNARVHCSPKTQHLLNIDLEDFFPSITFYRVRGVLRKHPFNFSHEVATVIAHLCTLDRTLPQGAPTSPFFSNLICRSMDRDLTELARHSLARYTRYADDITFSFHVRNAARLPAAICSVDAEGAVQIGQELHDVLVNKHHFNLNSSKTRLSDRSRRLEVTGLTINRFPNVPRIFIDRIRGALNAWEKHGYDAAEKTWQARVVAQSNGAYEKKPWKRQTRSGKVPELKNVLWGKLLYLRMVRGKDDLIYTKLAERYNAAVGAAQATGVFHAPKLPVQPVVRDKVTAQEACFVVEWYGDYNEPGIGAEMPYVQGTAFVYRELNVLITCNHALVWENEEGKFPAVIDYESAHLSGKVLSLVRPGTKEKWPAKVIYRNKPMDFALLAFDGAPPLHRYFSAMDNPIEPGAQGFLIGYPAWKRWNLPDINQQTVLNRTSPHIGMNSFTVTGAGSIRPGNSGGPFTDDRFRVAGMAQRGAHMGVGHDENLCIEIIDDLIAKYRASMVPPPPAAPAPADPAASVSAPVLGVPPPAPSAPAAPASSQNAAPVALPPPQTDT</sequence>
<evidence type="ECO:0000256" key="3">
    <source>
        <dbReference type="ARBA" id="ARBA00022695"/>
    </source>
</evidence>
<dbReference type="Pfam" id="PF13365">
    <property type="entry name" value="Trypsin_2"/>
    <property type="match status" value="1"/>
</dbReference>
<dbReference type="SUPFAM" id="SSF50494">
    <property type="entry name" value="Trypsin-like serine proteases"/>
    <property type="match status" value="1"/>
</dbReference>
<evidence type="ECO:0000256" key="6">
    <source>
        <dbReference type="ARBA" id="ARBA00022918"/>
    </source>
</evidence>
<protein>
    <recommendedName>
        <fullName evidence="1">RNA-directed DNA polymerase</fullName>
        <ecNumber evidence="1">2.7.7.49</ecNumber>
    </recommendedName>
</protein>
<evidence type="ECO:0000256" key="10">
    <source>
        <dbReference type="SAM" id="MobiDB-lite"/>
    </source>
</evidence>
<evidence type="ECO:0000256" key="8">
    <source>
        <dbReference type="ARBA" id="ARBA00034120"/>
    </source>
</evidence>
<keyword evidence="2" id="KW-0808">Transferase</keyword>
<reference evidence="12 13" key="1">
    <citation type="submission" date="2021-04" db="EMBL/GenBank/DDBJ databases">
        <authorList>
            <person name="Vanwijnsberghe S."/>
        </authorList>
    </citation>
    <scope>NUCLEOTIDE SEQUENCE [LARGE SCALE GENOMIC DNA]</scope>
    <source>
        <strain evidence="12 13">LMG 32171</strain>
    </source>
</reference>
<name>A0ABN7QIV5_9BURK</name>
<comment type="caution">
    <text evidence="12">The sequence shown here is derived from an EMBL/GenBank/DDBJ whole genome shotgun (WGS) entry which is preliminary data.</text>
</comment>
<keyword evidence="7" id="KW-0051">Antiviral defense</keyword>
<dbReference type="Pfam" id="PF00078">
    <property type="entry name" value="RVT_1"/>
    <property type="match status" value="1"/>
</dbReference>
<dbReference type="InterPro" id="IPR009003">
    <property type="entry name" value="Peptidase_S1_PA"/>
</dbReference>
<evidence type="ECO:0000256" key="9">
    <source>
        <dbReference type="ARBA" id="ARBA00048173"/>
    </source>
</evidence>
<dbReference type="EC" id="2.7.7.49" evidence="1"/>
<dbReference type="PROSITE" id="PS50878">
    <property type="entry name" value="RT_POL"/>
    <property type="match status" value="1"/>
</dbReference>
<evidence type="ECO:0000256" key="7">
    <source>
        <dbReference type="ARBA" id="ARBA00023118"/>
    </source>
</evidence>
<dbReference type="InterPro" id="IPR043502">
    <property type="entry name" value="DNA/RNA_pol_sf"/>
</dbReference>
<dbReference type="SUPFAM" id="SSF56672">
    <property type="entry name" value="DNA/RNA polymerases"/>
    <property type="match status" value="1"/>
</dbReference>
<dbReference type="RefSeq" id="WP_228976494.1">
    <property type="nucleotide sequence ID" value="NZ_CAJQYY010000007.1"/>
</dbReference>
<dbReference type="PRINTS" id="PR00866">
    <property type="entry name" value="RNADNAPOLMS"/>
</dbReference>
<keyword evidence="5" id="KW-0460">Magnesium</keyword>
<evidence type="ECO:0000313" key="13">
    <source>
        <dbReference type="Proteomes" id="UP000789752"/>
    </source>
</evidence>
<evidence type="ECO:0000256" key="5">
    <source>
        <dbReference type="ARBA" id="ARBA00022842"/>
    </source>
</evidence>
<feature type="compositionally biased region" description="Pro residues" evidence="10">
    <location>
        <begin position="620"/>
        <end position="629"/>
    </location>
</feature>
<feature type="compositionally biased region" description="Low complexity" evidence="10">
    <location>
        <begin position="609"/>
        <end position="619"/>
    </location>
</feature>
<dbReference type="InterPro" id="IPR051083">
    <property type="entry name" value="GrpII_Intron_Splice-Mob/Def"/>
</dbReference>
<feature type="domain" description="Reverse transcriptase" evidence="11">
    <location>
        <begin position="30"/>
        <end position="262"/>
    </location>
</feature>
<dbReference type="CDD" id="cd03487">
    <property type="entry name" value="RT_Bac_retron_II"/>
    <property type="match status" value="1"/>
</dbReference>
<feature type="compositionally biased region" description="Low complexity" evidence="10">
    <location>
        <begin position="630"/>
        <end position="641"/>
    </location>
</feature>
<evidence type="ECO:0000259" key="11">
    <source>
        <dbReference type="PROSITE" id="PS50878"/>
    </source>
</evidence>
<comment type="similarity">
    <text evidence="8">Belongs to the bacterial reverse transcriptase family.</text>
</comment>
<dbReference type="InterPro" id="IPR000123">
    <property type="entry name" value="Reverse_transcriptase_msDNA"/>
</dbReference>
<accession>A0ABN7QIV5</accession>
<keyword evidence="4" id="KW-0479">Metal-binding</keyword>
<gene>
    <name evidence="12" type="ORF">R54767_01458</name>
</gene>
<dbReference type="InterPro" id="IPR000477">
    <property type="entry name" value="RT_dom"/>
</dbReference>
<keyword evidence="13" id="KW-1185">Reference proteome</keyword>
<evidence type="ECO:0000256" key="4">
    <source>
        <dbReference type="ARBA" id="ARBA00022723"/>
    </source>
</evidence>
<organism evidence="12 13">
    <name type="scientific">Paraburkholderia gardini</name>
    <dbReference type="NCBI Taxonomy" id="2823469"/>
    <lineage>
        <taxon>Bacteria</taxon>
        <taxon>Pseudomonadati</taxon>
        <taxon>Pseudomonadota</taxon>
        <taxon>Betaproteobacteria</taxon>
        <taxon>Burkholderiales</taxon>
        <taxon>Burkholderiaceae</taxon>
        <taxon>Paraburkholderia</taxon>
    </lineage>
</organism>
<feature type="region of interest" description="Disordered" evidence="10">
    <location>
        <begin position="601"/>
        <end position="650"/>
    </location>
</feature>
<keyword evidence="6" id="KW-0695">RNA-directed DNA polymerase</keyword>
<proteinExistence type="inferred from homology"/>